<dbReference type="Proteomes" id="UP000065807">
    <property type="component" value="Chromosome"/>
</dbReference>
<evidence type="ECO:0000256" key="4">
    <source>
        <dbReference type="ARBA" id="ARBA00022989"/>
    </source>
</evidence>
<evidence type="ECO:0000256" key="5">
    <source>
        <dbReference type="ARBA" id="ARBA00023136"/>
    </source>
</evidence>
<reference evidence="11" key="2">
    <citation type="journal article" date="2016" name="Int. J. Syst. Evol. Microbiol.">
        <title>Complete genome sequence and cell structure of Limnochorda pilosa, a Gram-negative spore-former within the phylum Firmicutes.</title>
        <authorList>
            <person name="Watanabe M."/>
            <person name="Kojima H."/>
            <person name="Fukui M."/>
        </authorList>
    </citation>
    <scope>NUCLEOTIDE SEQUENCE [LARGE SCALE GENOMIC DNA]</scope>
    <source>
        <strain evidence="11">HC45</strain>
    </source>
</reference>
<feature type="domain" description="Heme-copper oxidase subunit III family profile" evidence="9">
    <location>
        <begin position="44"/>
        <end position="211"/>
    </location>
</feature>
<sequence length="211" mass="22455">MAQQLLETPAEVHPPGGPGIPDFGGGDGDSGRPSPEGAPIAHAGVWLLLGAVTMLFLGFTSTYLARRTGSDWTPVSMPGILWFSTAVLVLSSGVLEWGRSGFRRGDGVRLQPAVNVATLLGILFVLGQLAAWRQLAAAGVFLASNPHASFFYVLTAVHAAHVLAGLGWLIVGAVRLRHHGPTAARAVTSGAIYWHFVGVLWIYLWVLLFWI</sequence>
<dbReference type="InterPro" id="IPR024791">
    <property type="entry name" value="Cyt_c/ubiquinol_Oxase_su3"/>
</dbReference>
<evidence type="ECO:0000256" key="2">
    <source>
        <dbReference type="ARBA" id="ARBA00010581"/>
    </source>
</evidence>
<dbReference type="GO" id="GO:0004129">
    <property type="term" value="F:cytochrome-c oxidase activity"/>
    <property type="evidence" value="ECO:0007669"/>
    <property type="project" value="InterPro"/>
</dbReference>
<dbReference type="PANTHER" id="PTHR11403">
    <property type="entry name" value="CYTOCHROME C OXIDASE SUBUNIT III"/>
    <property type="match status" value="1"/>
</dbReference>
<dbReference type="Pfam" id="PF00510">
    <property type="entry name" value="COX3"/>
    <property type="match status" value="1"/>
</dbReference>
<feature type="transmembrane region" description="Helical" evidence="8">
    <location>
        <begin position="110"/>
        <end position="130"/>
    </location>
</feature>
<evidence type="ECO:0000313" key="11">
    <source>
        <dbReference type="Proteomes" id="UP000065807"/>
    </source>
</evidence>
<feature type="transmembrane region" description="Helical" evidence="8">
    <location>
        <begin position="192"/>
        <end position="210"/>
    </location>
</feature>
<reference evidence="11" key="1">
    <citation type="submission" date="2015-07" db="EMBL/GenBank/DDBJ databases">
        <title>Complete genome sequence and phylogenetic analysis of Limnochorda pilosa.</title>
        <authorList>
            <person name="Watanabe M."/>
            <person name="Kojima H."/>
            <person name="Fukui M."/>
        </authorList>
    </citation>
    <scope>NUCLEOTIDE SEQUENCE [LARGE SCALE GENOMIC DNA]</scope>
    <source>
        <strain evidence="11">HC45</strain>
    </source>
</reference>
<dbReference type="STRING" id="1555112.LIP_0104"/>
<keyword evidence="4 8" id="KW-1133">Transmembrane helix</keyword>
<feature type="region of interest" description="Disordered" evidence="7">
    <location>
        <begin position="1"/>
        <end position="35"/>
    </location>
</feature>
<dbReference type="OrthoDB" id="9810850at2"/>
<dbReference type="RefSeq" id="WP_068132897.1">
    <property type="nucleotide sequence ID" value="NZ_AP014924.1"/>
</dbReference>
<dbReference type="InterPro" id="IPR000298">
    <property type="entry name" value="Cyt_c_oxidase-like_su3"/>
</dbReference>
<gene>
    <name evidence="10" type="ORF">LIP_0104</name>
</gene>
<organism evidence="10 11">
    <name type="scientific">Limnochorda pilosa</name>
    <dbReference type="NCBI Taxonomy" id="1555112"/>
    <lineage>
        <taxon>Bacteria</taxon>
        <taxon>Bacillati</taxon>
        <taxon>Bacillota</taxon>
        <taxon>Limnochordia</taxon>
        <taxon>Limnochordales</taxon>
        <taxon>Limnochordaceae</taxon>
        <taxon>Limnochorda</taxon>
    </lineage>
</organism>
<comment type="similarity">
    <text evidence="2 6">Belongs to the cytochrome c oxidase subunit 3 family.</text>
</comment>
<keyword evidence="5 8" id="KW-0472">Membrane</keyword>
<evidence type="ECO:0000313" key="10">
    <source>
        <dbReference type="EMBL" id="BAS25961.1"/>
    </source>
</evidence>
<feature type="transmembrane region" description="Helical" evidence="8">
    <location>
        <begin position="40"/>
        <end position="59"/>
    </location>
</feature>
<evidence type="ECO:0000256" key="1">
    <source>
        <dbReference type="ARBA" id="ARBA00004141"/>
    </source>
</evidence>
<evidence type="ECO:0000256" key="7">
    <source>
        <dbReference type="SAM" id="MobiDB-lite"/>
    </source>
</evidence>
<dbReference type="GO" id="GO:0005886">
    <property type="term" value="C:plasma membrane"/>
    <property type="evidence" value="ECO:0007669"/>
    <property type="project" value="UniProtKB-SubCell"/>
</dbReference>
<dbReference type="KEGG" id="lpil:LIP_0104"/>
<feature type="transmembrane region" description="Helical" evidence="8">
    <location>
        <begin position="79"/>
        <end position="98"/>
    </location>
</feature>
<evidence type="ECO:0000256" key="3">
    <source>
        <dbReference type="ARBA" id="ARBA00022692"/>
    </source>
</evidence>
<protein>
    <submittedName>
        <fullName evidence="10">Cytochrome C oxidase subunit III</fullName>
    </submittedName>
</protein>
<evidence type="ECO:0000256" key="8">
    <source>
        <dbReference type="SAM" id="Phobius"/>
    </source>
</evidence>
<evidence type="ECO:0000259" key="9">
    <source>
        <dbReference type="PROSITE" id="PS50253"/>
    </source>
</evidence>
<dbReference type="EMBL" id="AP014924">
    <property type="protein sequence ID" value="BAS25961.1"/>
    <property type="molecule type" value="Genomic_DNA"/>
</dbReference>
<dbReference type="InterPro" id="IPR035973">
    <property type="entry name" value="Cyt_c_oxidase_su3-like_sf"/>
</dbReference>
<dbReference type="PROSITE" id="PS50253">
    <property type="entry name" value="COX3"/>
    <property type="match status" value="1"/>
</dbReference>
<comment type="subcellular location">
    <subcellularLocation>
        <location evidence="6">Cell membrane</location>
        <topology evidence="6">Multi-pass membrane protein</topology>
    </subcellularLocation>
    <subcellularLocation>
        <location evidence="1">Membrane</location>
        <topology evidence="1">Multi-pass membrane protein</topology>
    </subcellularLocation>
</comment>
<name>A0A0K2SFT0_LIMPI</name>
<dbReference type="SUPFAM" id="SSF81452">
    <property type="entry name" value="Cytochrome c oxidase subunit III-like"/>
    <property type="match status" value="1"/>
</dbReference>
<dbReference type="AlphaFoldDB" id="A0A0K2SFT0"/>
<accession>A0A0K2SFT0</accession>
<dbReference type="Gene3D" id="1.20.120.80">
    <property type="entry name" value="Cytochrome c oxidase, subunit III, four-helix bundle"/>
    <property type="match status" value="1"/>
</dbReference>
<dbReference type="PANTHER" id="PTHR11403:SF10">
    <property type="entry name" value="CYTOCHROME C OXIDASE"/>
    <property type="match status" value="1"/>
</dbReference>
<feature type="transmembrane region" description="Helical" evidence="8">
    <location>
        <begin position="150"/>
        <end position="171"/>
    </location>
</feature>
<dbReference type="GO" id="GO:0019646">
    <property type="term" value="P:aerobic electron transport chain"/>
    <property type="evidence" value="ECO:0007669"/>
    <property type="project" value="InterPro"/>
</dbReference>
<proteinExistence type="inferred from homology"/>
<keyword evidence="11" id="KW-1185">Reference proteome</keyword>
<evidence type="ECO:0000256" key="6">
    <source>
        <dbReference type="RuleBase" id="RU003376"/>
    </source>
</evidence>
<dbReference type="InterPro" id="IPR013833">
    <property type="entry name" value="Cyt_c_oxidase_su3_a-hlx"/>
</dbReference>
<keyword evidence="3 6" id="KW-0812">Transmembrane</keyword>